<gene>
    <name evidence="1" type="primary">pxpA</name>
    <name evidence="1" type="ORF">LS80_001195</name>
</gene>
<comment type="caution">
    <text evidence="1">The sequence shown here is derived from an EMBL/GenBank/DDBJ whole genome shotgun (WGS) entry which is preliminary data.</text>
</comment>
<evidence type="ECO:0000313" key="2">
    <source>
        <dbReference type="Proteomes" id="UP000029861"/>
    </source>
</evidence>
<accession>A0A4U8TH34</accession>
<dbReference type="PANTHER" id="PTHR30292">
    <property type="entry name" value="UNCHARACTERIZED PROTEIN YBGL-RELATED"/>
    <property type="match status" value="1"/>
</dbReference>
<dbReference type="GO" id="GO:0005975">
    <property type="term" value="P:carbohydrate metabolic process"/>
    <property type="evidence" value="ECO:0007669"/>
    <property type="project" value="InterPro"/>
</dbReference>
<dbReference type="NCBIfam" id="NF003814">
    <property type="entry name" value="PRK05406.1-3"/>
    <property type="match status" value="1"/>
</dbReference>
<dbReference type="EMBL" id="JRPK02000002">
    <property type="protein sequence ID" value="TLD99521.1"/>
    <property type="molecule type" value="Genomic_DNA"/>
</dbReference>
<reference evidence="1 2" key="1">
    <citation type="journal article" date="2014" name="Genome Announc.">
        <title>Draft genome sequences of eight enterohepatic helicobacter species isolated from both laboratory and wild rodents.</title>
        <authorList>
            <person name="Sheh A."/>
            <person name="Shen Z."/>
            <person name="Fox J.G."/>
        </authorList>
    </citation>
    <scope>NUCLEOTIDE SEQUENCE [LARGE SCALE GENOMIC DNA]</scope>
    <source>
        <strain evidence="1 2">ATCC 49310</strain>
    </source>
</reference>
<dbReference type="RefSeq" id="WP_052089151.1">
    <property type="nucleotide sequence ID" value="NZ_FZNF01000011.1"/>
</dbReference>
<dbReference type="Pfam" id="PF03746">
    <property type="entry name" value="LamB_YcsF"/>
    <property type="match status" value="1"/>
</dbReference>
<dbReference type="PANTHER" id="PTHR30292:SF0">
    <property type="entry name" value="5-OXOPROLINASE SUBUNIT A"/>
    <property type="match status" value="1"/>
</dbReference>
<dbReference type="GO" id="GO:0017168">
    <property type="term" value="F:5-oxoprolinase (ATP-hydrolyzing) activity"/>
    <property type="evidence" value="ECO:0007669"/>
    <property type="project" value="UniProtKB-EC"/>
</dbReference>
<dbReference type="InterPro" id="IPR011330">
    <property type="entry name" value="Glyco_hydro/deAcase_b/a-brl"/>
</dbReference>
<keyword evidence="1" id="KW-0378">Hydrolase</keyword>
<dbReference type="AlphaFoldDB" id="A0A4U8TH34"/>
<dbReference type="STRING" id="50960.LS81_02685"/>
<evidence type="ECO:0000313" key="1">
    <source>
        <dbReference type="EMBL" id="TLD99521.1"/>
    </source>
</evidence>
<protein>
    <submittedName>
        <fullName evidence="1">5-oxoprolinase subunit PxpA</fullName>
        <ecNumber evidence="1">3.5.2.9</ecNumber>
    </submittedName>
</protein>
<dbReference type="SUPFAM" id="SSF88713">
    <property type="entry name" value="Glycoside hydrolase/deacetylase"/>
    <property type="match status" value="1"/>
</dbReference>
<dbReference type="Gene3D" id="3.20.20.370">
    <property type="entry name" value="Glycoside hydrolase/deacetylase"/>
    <property type="match status" value="1"/>
</dbReference>
<name>A0A4U8TH34_9HELI</name>
<dbReference type="Proteomes" id="UP000029861">
    <property type="component" value="Unassembled WGS sequence"/>
</dbReference>
<dbReference type="EC" id="3.5.2.9" evidence="1"/>
<sequence>MGECFGPWVIGDGVDDEIMPLISSCNIAAGFHASDPNIMRHSVQQAIKNNVAIGVHPGFRDLVGFGRRLIIAKPDELVNDCIYQLGALHEFIGIEGGSLHHFKPHGYLYIHACKDREFSTQLIQALQKIDSKLPIYCMEGTVTCDVTKELVHPYVREFYGDRDYGDDGQLVMVRRARAYTPDEIANKVLQACKEGTVTSVTDKTIEVDFDSVCIHSDTAGALNLISATRRLLEQNGIVVRQPVKMLTCDYDLQTLYWR</sequence>
<dbReference type="InterPro" id="IPR005501">
    <property type="entry name" value="LamB/YcsF/PxpA-like"/>
</dbReference>
<proteinExistence type="predicted"/>
<organism evidence="1 2">
    <name type="scientific">Helicobacter trogontum</name>
    <dbReference type="NCBI Taxonomy" id="50960"/>
    <lineage>
        <taxon>Bacteria</taxon>
        <taxon>Pseudomonadati</taxon>
        <taxon>Campylobacterota</taxon>
        <taxon>Epsilonproteobacteria</taxon>
        <taxon>Campylobacterales</taxon>
        <taxon>Helicobacteraceae</taxon>
        <taxon>Helicobacter</taxon>
    </lineage>
</organism>